<evidence type="ECO:0000256" key="4">
    <source>
        <dbReference type="ARBA" id="ARBA00048590"/>
    </source>
</evidence>
<dbReference type="SUPFAM" id="SSF52499">
    <property type="entry name" value="Isochorismatase-like hydrolases"/>
    <property type="match status" value="1"/>
</dbReference>
<dbReference type="Pfam" id="PF00550">
    <property type="entry name" value="PP-binding"/>
    <property type="match status" value="1"/>
</dbReference>
<dbReference type="AlphaFoldDB" id="A0A1W1XQW7"/>
<dbReference type="RefSeq" id="WP_176216899.1">
    <property type="nucleotide sequence ID" value="NZ_FWXD01000012.1"/>
</dbReference>
<keyword evidence="5" id="KW-0596">Phosphopantetheine</keyword>
<accession>A0A1W1XQW7</accession>
<dbReference type="SUPFAM" id="SSF47336">
    <property type="entry name" value="ACP-like"/>
    <property type="match status" value="1"/>
</dbReference>
<dbReference type="PROSITE" id="PS50075">
    <property type="entry name" value="CARRIER"/>
    <property type="match status" value="1"/>
</dbReference>
<dbReference type="InterPro" id="IPR036380">
    <property type="entry name" value="Isochorismatase-like_sf"/>
</dbReference>
<evidence type="ECO:0000256" key="1">
    <source>
        <dbReference type="ARBA" id="ARBA00004924"/>
    </source>
</evidence>
<dbReference type="Gene3D" id="1.10.1200.10">
    <property type="entry name" value="ACP-like"/>
    <property type="match status" value="1"/>
</dbReference>
<feature type="domain" description="Carrier" evidence="6">
    <location>
        <begin position="216"/>
        <end position="292"/>
    </location>
</feature>
<keyword evidence="3" id="KW-0378">Hydrolase</keyword>
<organism evidence="7 8">
    <name type="scientific">Andreprevotia lacus DSM 23236</name>
    <dbReference type="NCBI Taxonomy" id="1121001"/>
    <lineage>
        <taxon>Bacteria</taxon>
        <taxon>Pseudomonadati</taxon>
        <taxon>Pseudomonadota</taxon>
        <taxon>Betaproteobacteria</taxon>
        <taxon>Neisseriales</taxon>
        <taxon>Chitinibacteraceae</taxon>
        <taxon>Andreprevotia</taxon>
    </lineage>
</organism>
<dbReference type="InterPro" id="IPR050272">
    <property type="entry name" value="Isochorismatase-like_hydrls"/>
</dbReference>
<dbReference type="Gene3D" id="3.40.50.850">
    <property type="entry name" value="Isochorismatase-like"/>
    <property type="match status" value="1"/>
</dbReference>
<dbReference type="STRING" id="1121001.SAMN02745857_02329"/>
<dbReference type="PIRSF" id="PIRSF001111">
    <property type="entry name" value="Isochorismatase"/>
    <property type="match status" value="1"/>
</dbReference>
<comment type="cofactor">
    <cofactor evidence="5">
        <name>pantetheine 4'-phosphate</name>
        <dbReference type="ChEBI" id="CHEBI:47942"/>
    </cofactor>
    <text evidence="5">Binds 1 phosphopantetheine covalently.</text>
</comment>
<keyword evidence="8" id="KW-1185">Reference proteome</keyword>
<proteinExistence type="predicted"/>
<dbReference type="PANTHER" id="PTHR43540">
    <property type="entry name" value="PEROXYUREIDOACRYLATE/UREIDOACRYLATE AMIDOHYDROLASE-RELATED"/>
    <property type="match status" value="1"/>
</dbReference>
<dbReference type="InterPro" id="IPR016291">
    <property type="entry name" value="Isochorismatase"/>
</dbReference>
<dbReference type="InterPro" id="IPR009081">
    <property type="entry name" value="PP-bd_ACP"/>
</dbReference>
<dbReference type="EC" id="3.3.2.1" evidence="2"/>
<evidence type="ECO:0000256" key="3">
    <source>
        <dbReference type="ARBA" id="ARBA00022801"/>
    </source>
</evidence>
<dbReference type="GO" id="GO:0016829">
    <property type="term" value="F:lyase activity"/>
    <property type="evidence" value="ECO:0007669"/>
    <property type="project" value="UniProtKB-KW"/>
</dbReference>
<evidence type="ECO:0000313" key="8">
    <source>
        <dbReference type="Proteomes" id="UP000192761"/>
    </source>
</evidence>
<evidence type="ECO:0000256" key="5">
    <source>
        <dbReference type="PIRSR" id="PIRSR001111-50"/>
    </source>
</evidence>
<dbReference type="InterPro" id="IPR036736">
    <property type="entry name" value="ACP-like_sf"/>
</dbReference>
<gene>
    <name evidence="7" type="ORF">SAMN02745857_02329</name>
</gene>
<dbReference type="GO" id="GO:0008908">
    <property type="term" value="F:isochorismatase activity"/>
    <property type="evidence" value="ECO:0007669"/>
    <property type="project" value="UniProtKB-EC"/>
</dbReference>
<evidence type="ECO:0000259" key="6">
    <source>
        <dbReference type="PROSITE" id="PS50075"/>
    </source>
</evidence>
<dbReference type="EMBL" id="FWXD01000012">
    <property type="protein sequence ID" value="SMC25901.1"/>
    <property type="molecule type" value="Genomic_DNA"/>
</dbReference>
<dbReference type="PANTHER" id="PTHR43540:SF3">
    <property type="entry name" value="ENTEROBACTIN SYNTHASE COMPONENT B"/>
    <property type="match status" value="1"/>
</dbReference>
<comment type="catalytic activity">
    <reaction evidence="4">
        <text>isochorismate + H2O = (2S,3S)-2,3-dihydroxy-2,3-dihydrobenzoate + pyruvate</text>
        <dbReference type="Rhea" id="RHEA:11112"/>
        <dbReference type="ChEBI" id="CHEBI:15361"/>
        <dbReference type="ChEBI" id="CHEBI:15377"/>
        <dbReference type="ChEBI" id="CHEBI:29780"/>
        <dbReference type="ChEBI" id="CHEBI:58764"/>
        <dbReference type="EC" id="3.3.2.1"/>
    </reaction>
</comment>
<evidence type="ECO:0000313" key="7">
    <source>
        <dbReference type="EMBL" id="SMC25901.1"/>
    </source>
</evidence>
<sequence>MTIPRIATYPMPTADALPANRVTWQPDSARAVLLIHDLQQYFLDFYDASASPIPELLRNARALRDACDAAGVPVVYTAQPVVQSAEQRGLLNDWWGPGITAKPELYPVVEPVVPRDTDTVLTKWRYSAFAKSDLLQRLRDQGRDQLIVCGIYAHIGVMMTTADAFMNDVQAFMIGDAVADFSAEEHAMALHYASRRCGVVLSTAQTVAALAPKPKAQLPASLAGLREEVAKLLQVPVSDLADDDNLLDYGLDSIRLMALAERWRDAGADVGFVALAEQPVLARWWVLLQGAGC</sequence>
<dbReference type="PRINTS" id="PR01398">
    <property type="entry name" value="ISCHRISMTASE"/>
</dbReference>
<evidence type="ECO:0000256" key="2">
    <source>
        <dbReference type="ARBA" id="ARBA00012100"/>
    </source>
</evidence>
<reference evidence="7 8" key="1">
    <citation type="submission" date="2017-04" db="EMBL/GenBank/DDBJ databases">
        <authorList>
            <person name="Afonso C.L."/>
            <person name="Miller P.J."/>
            <person name="Scott M.A."/>
            <person name="Spackman E."/>
            <person name="Goraichik I."/>
            <person name="Dimitrov K.M."/>
            <person name="Suarez D.L."/>
            <person name="Swayne D.E."/>
        </authorList>
    </citation>
    <scope>NUCLEOTIDE SEQUENCE [LARGE SCALE GENOMIC DNA]</scope>
    <source>
        <strain evidence="7 8">DSM 23236</strain>
    </source>
</reference>
<dbReference type="Proteomes" id="UP000192761">
    <property type="component" value="Unassembled WGS sequence"/>
</dbReference>
<keyword evidence="5" id="KW-0597">Phosphoprotein</keyword>
<keyword evidence="7" id="KW-0456">Lyase</keyword>
<protein>
    <recommendedName>
        <fullName evidence="2">isochorismatase</fullName>
        <ecNumber evidence="2">3.3.2.1</ecNumber>
    </recommendedName>
</protein>
<comment type="pathway">
    <text evidence="1">Siderophore biosynthesis.</text>
</comment>
<dbReference type="InterPro" id="IPR000868">
    <property type="entry name" value="Isochorismatase-like_dom"/>
</dbReference>
<name>A0A1W1XQW7_9NEIS</name>
<dbReference type="Pfam" id="PF00857">
    <property type="entry name" value="Isochorismatase"/>
    <property type="match status" value="1"/>
</dbReference>
<feature type="modified residue" description="O-(pantetheine 4'-phosphoryl)serine" evidence="5">
    <location>
        <position position="253"/>
    </location>
</feature>